<evidence type="ECO:0000313" key="2">
    <source>
        <dbReference type="EMBL" id="MDR6413262.1"/>
    </source>
</evidence>
<comment type="caution">
    <text evidence="2">The sequence shown here is derived from an EMBL/GenBank/DDBJ whole genome shotgun (WGS) entry which is preliminary data.</text>
</comment>
<organism evidence="2 3">
    <name type="scientific">Paraburkholderia terricola</name>
    <dbReference type="NCBI Taxonomy" id="169427"/>
    <lineage>
        <taxon>Bacteria</taxon>
        <taxon>Pseudomonadati</taxon>
        <taxon>Pseudomonadota</taxon>
        <taxon>Betaproteobacteria</taxon>
        <taxon>Burkholderiales</taxon>
        <taxon>Burkholderiaceae</taxon>
        <taxon>Paraburkholderia</taxon>
    </lineage>
</organism>
<name>A0ABU1M2L0_9BURK</name>
<protein>
    <submittedName>
        <fullName evidence="2">Uncharacterized protein</fullName>
    </submittedName>
</protein>
<gene>
    <name evidence="2" type="ORF">J2804_006700</name>
</gene>
<keyword evidence="3" id="KW-1185">Reference proteome</keyword>
<keyword evidence="1" id="KW-1133">Transmembrane helix</keyword>
<proteinExistence type="predicted"/>
<accession>A0ABU1M2L0</accession>
<keyword evidence="1" id="KW-0472">Membrane</keyword>
<dbReference type="Proteomes" id="UP001264340">
    <property type="component" value="Unassembled WGS sequence"/>
</dbReference>
<reference evidence="2 3" key="1">
    <citation type="submission" date="2023-07" db="EMBL/GenBank/DDBJ databases">
        <title>Sorghum-associated microbial communities from plants grown in Nebraska, USA.</title>
        <authorList>
            <person name="Schachtman D."/>
        </authorList>
    </citation>
    <scope>NUCLEOTIDE SEQUENCE [LARGE SCALE GENOMIC DNA]</scope>
    <source>
        <strain evidence="2 3">DS1316</strain>
    </source>
</reference>
<feature type="transmembrane region" description="Helical" evidence="1">
    <location>
        <begin position="40"/>
        <end position="60"/>
    </location>
</feature>
<evidence type="ECO:0000256" key="1">
    <source>
        <dbReference type="SAM" id="Phobius"/>
    </source>
</evidence>
<evidence type="ECO:0000313" key="3">
    <source>
        <dbReference type="Proteomes" id="UP001264340"/>
    </source>
</evidence>
<dbReference type="EMBL" id="JAVDRP010000044">
    <property type="protein sequence ID" value="MDR6413262.1"/>
    <property type="molecule type" value="Genomic_DNA"/>
</dbReference>
<sequence>MLGTVSTLCDGLRQLHHAGCGLLQKRSLFIRTVSGDLDDAMLSFALSMLLISFGSVKAGYTQCYRSYFYENCR</sequence>
<keyword evidence="1" id="KW-0812">Transmembrane</keyword>